<name>A0A7X0PEE3_9BURK</name>
<evidence type="ECO:0000313" key="2">
    <source>
        <dbReference type="EMBL" id="MBB6560403.1"/>
    </source>
</evidence>
<dbReference type="EMBL" id="JACHLK010000005">
    <property type="protein sequence ID" value="MBB6560403.1"/>
    <property type="molecule type" value="Genomic_DNA"/>
</dbReference>
<dbReference type="AlphaFoldDB" id="A0A7X0PEE3"/>
<protein>
    <recommendedName>
        <fullName evidence="4">Cellulose biosynthesis protein BcsS</fullName>
    </recommendedName>
</protein>
<organism evidence="2 3">
    <name type="scientific">Acidovorax soli</name>
    <dbReference type="NCBI Taxonomy" id="592050"/>
    <lineage>
        <taxon>Bacteria</taxon>
        <taxon>Pseudomonadati</taxon>
        <taxon>Pseudomonadota</taxon>
        <taxon>Betaproteobacteria</taxon>
        <taxon>Burkholderiales</taxon>
        <taxon>Comamonadaceae</taxon>
        <taxon>Acidovorax</taxon>
    </lineage>
</organism>
<dbReference type="RefSeq" id="WP_184858367.1">
    <property type="nucleotide sequence ID" value="NZ_JACHLK010000005.1"/>
</dbReference>
<comment type="caution">
    <text evidence="2">The sequence shown here is derived from an EMBL/GenBank/DDBJ whole genome shotgun (WGS) entry which is preliminary data.</text>
</comment>
<keyword evidence="3" id="KW-1185">Reference proteome</keyword>
<reference evidence="2 3" key="1">
    <citation type="submission" date="2020-08" db="EMBL/GenBank/DDBJ databases">
        <title>Functional genomics of gut bacteria from endangered species of beetles.</title>
        <authorList>
            <person name="Carlos-Shanley C."/>
        </authorList>
    </citation>
    <scope>NUCLEOTIDE SEQUENCE [LARGE SCALE GENOMIC DNA]</scope>
    <source>
        <strain evidence="2 3">S00198</strain>
    </source>
</reference>
<sequence length="229" mass="24475">MRSSHPRLPGPTRTGPRQARWWSTAAAALAISLPAEAGRPLSVDDAGVAETAGGQLEAWWEGTRGARGSAYLAPAYAPWQGIELGGVLARDRDGHATLHGLQAKWLWSPSRDEGCNAASSFGAVHTRHTAHNTLALTLIGTCATPWGALHANLGALRMPERHWAPAWGFAVERTLGPVTVHAEAFGQRGSAPTFQTGARWEWAPQWQIDGSIGRQSGRTLLSAGIRRGF</sequence>
<keyword evidence="1" id="KW-0732">Signal</keyword>
<feature type="chain" id="PRO_5030631309" description="Cellulose biosynthesis protein BcsS" evidence="1">
    <location>
        <begin position="38"/>
        <end position="229"/>
    </location>
</feature>
<accession>A0A7X0PEE3</accession>
<feature type="signal peptide" evidence="1">
    <location>
        <begin position="1"/>
        <end position="37"/>
    </location>
</feature>
<dbReference type="Proteomes" id="UP000575083">
    <property type="component" value="Unassembled WGS sequence"/>
</dbReference>
<gene>
    <name evidence="2" type="ORF">HNP48_003077</name>
</gene>
<proteinExistence type="predicted"/>
<evidence type="ECO:0000256" key="1">
    <source>
        <dbReference type="SAM" id="SignalP"/>
    </source>
</evidence>
<evidence type="ECO:0008006" key="4">
    <source>
        <dbReference type="Google" id="ProtNLM"/>
    </source>
</evidence>
<evidence type="ECO:0000313" key="3">
    <source>
        <dbReference type="Proteomes" id="UP000575083"/>
    </source>
</evidence>